<sequence length="230" mass="25757">MSYMMPPPTQTRRYSEVHHPLQQSAPTAQPPHDVSFPFPPTAPLPDISHVTSAYTTDDSYAATGMAGDVSIGAPPFFGWQVYNIVPLNQLRKKLAKNSKGPPPKASVLAAVLSWEQQETSKGLITQVVLMDDTSQSVTLVLWKAAGVEITKAIRRGDIIYAEALKVSEFNKVLQLTFNERDSTLGICWRTYVDDPDDEAYRFHHAWRGQMPQVDAVLKQAEWFAKWSDRV</sequence>
<dbReference type="Proteomes" id="UP001342314">
    <property type="component" value="Unassembled WGS sequence"/>
</dbReference>
<dbReference type="AlphaFoldDB" id="A0AAV5GFP6"/>
<reference evidence="2 3" key="1">
    <citation type="submission" date="2021-12" db="EMBL/GenBank/DDBJ databases">
        <title>High titer production of polyol ester of fatty acids by Rhodotorula paludigena BS15 towards product separation-free biomass refinery.</title>
        <authorList>
            <person name="Mano J."/>
            <person name="Ono H."/>
            <person name="Tanaka T."/>
            <person name="Naito K."/>
            <person name="Sushida H."/>
            <person name="Ike M."/>
            <person name="Tokuyasu K."/>
            <person name="Kitaoka M."/>
        </authorList>
    </citation>
    <scope>NUCLEOTIDE SEQUENCE [LARGE SCALE GENOMIC DNA]</scope>
    <source>
        <strain evidence="2 3">BS15</strain>
    </source>
</reference>
<protein>
    <submittedName>
        <fullName evidence="2">Uncharacterized protein</fullName>
    </submittedName>
</protein>
<accession>A0AAV5GFP6</accession>
<evidence type="ECO:0000313" key="2">
    <source>
        <dbReference type="EMBL" id="GJN88555.1"/>
    </source>
</evidence>
<dbReference type="InterPro" id="IPR012340">
    <property type="entry name" value="NA-bd_OB-fold"/>
</dbReference>
<comment type="caution">
    <text evidence="2">The sequence shown here is derived from an EMBL/GenBank/DDBJ whole genome shotgun (WGS) entry which is preliminary data.</text>
</comment>
<evidence type="ECO:0000256" key="1">
    <source>
        <dbReference type="SAM" id="MobiDB-lite"/>
    </source>
</evidence>
<dbReference type="EMBL" id="BQKY01000003">
    <property type="protein sequence ID" value="GJN88555.1"/>
    <property type="molecule type" value="Genomic_DNA"/>
</dbReference>
<name>A0AAV5GFP6_9BASI</name>
<gene>
    <name evidence="2" type="ORF">Rhopal_001521-T1</name>
</gene>
<dbReference type="CDD" id="cd03524">
    <property type="entry name" value="RPA2_OBF_family"/>
    <property type="match status" value="1"/>
</dbReference>
<organism evidence="2 3">
    <name type="scientific">Rhodotorula paludigena</name>
    <dbReference type="NCBI Taxonomy" id="86838"/>
    <lineage>
        <taxon>Eukaryota</taxon>
        <taxon>Fungi</taxon>
        <taxon>Dikarya</taxon>
        <taxon>Basidiomycota</taxon>
        <taxon>Pucciniomycotina</taxon>
        <taxon>Microbotryomycetes</taxon>
        <taxon>Sporidiobolales</taxon>
        <taxon>Sporidiobolaceae</taxon>
        <taxon>Rhodotorula</taxon>
    </lineage>
</organism>
<proteinExistence type="predicted"/>
<keyword evidence="3" id="KW-1185">Reference proteome</keyword>
<evidence type="ECO:0000313" key="3">
    <source>
        <dbReference type="Proteomes" id="UP001342314"/>
    </source>
</evidence>
<feature type="region of interest" description="Disordered" evidence="1">
    <location>
        <begin position="1"/>
        <end position="35"/>
    </location>
</feature>
<dbReference type="Gene3D" id="2.40.50.140">
    <property type="entry name" value="Nucleic acid-binding proteins"/>
    <property type="match status" value="1"/>
</dbReference>
<dbReference type="SUPFAM" id="SSF50249">
    <property type="entry name" value="Nucleic acid-binding proteins"/>
    <property type="match status" value="1"/>
</dbReference>